<evidence type="ECO:0000313" key="6">
    <source>
        <dbReference type="Proteomes" id="UP000693970"/>
    </source>
</evidence>
<comment type="caution">
    <text evidence="4">The sequence shown here is derived from an EMBL/GenBank/DDBJ whole genome shotgun (WGS) entry which is preliminary data.</text>
</comment>
<keyword evidence="2" id="KW-0677">Repeat</keyword>
<evidence type="ECO:0000259" key="3">
    <source>
        <dbReference type="Pfam" id="PF23598"/>
    </source>
</evidence>
<dbReference type="EMBL" id="JAGRRH010000014">
    <property type="protein sequence ID" value="KAG7358870.1"/>
    <property type="molecule type" value="Genomic_DNA"/>
</dbReference>
<organism evidence="4 6">
    <name type="scientific">Nitzschia inconspicua</name>
    <dbReference type="NCBI Taxonomy" id="303405"/>
    <lineage>
        <taxon>Eukaryota</taxon>
        <taxon>Sar</taxon>
        <taxon>Stramenopiles</taxon>
        <taxon>Ochrophyta</taxon>
        <taxon>Bacillariophyta</taxon>
        <taxon>Bacillariophyceae</taxon>
        <taxon>Bacillariophycidae</taxon>
        <taxon>Bacillariales</taxon>
        <taxon>Bacillariaceae</taxon>
        <taxon>Nitzschia</taxon>
    </lineage>
</organism>
<evidence type="ECO:0000313" key="5">
    <source>
        <dbReference type="EMBL" id="KAG7358870.1"/>
    </source>
</evidence>
<reference evidence="4" key="2">
    <citation type="submission" date="2021-04" db="EMBL/GenBank/DDBJ databases">
        <authorList>
            <person name="Podell S."/>
        </authorList>
    </citation>
    <scope>NUCLEOTIDE SEQUENCE</scope>
    <source>
        <strain evidence="4">Hildebrandi</strain>
    </source>
</reference>
<evidence type="ECO:0000313" key="4">
    <source>
        <dbReference type="EMBL" id="KAG7337735.1"/>
    </source>
</evidence>
<keyword evidence="1" id="KW-0433">Leucine-rich repeat</keyword>
<name>A0A9K3P8K2_9STRA</name>
<dbReference type="GO" id="GO:0005737">
    <property type="term" value="C:cytoplasm"/>
    <property type="evidence" value="ECO:0007669"/>
    <property type="project" value="TreeGrafter"/>
</dbReference>
<sequence>MEFITTTHQQEYAAAVIFSVCNIDATSRGNLPEAYVERDGDGNVIALVDLGQETSTTTGKDTEPISHWDMPPAIGELQNLQKLAIYNCRSLPPSIGNLTQLKELSLHFCSQMRSLPPEMANLYNLQDVRIHGDTAMNRLIPCLQMLPNLRFLYYRSMNGMDKFMLRENLIDDLLDPSVRFKKSLEILDIEGGDLLEEDVAKIFSKVLPQYPKLQRIFIPNNLIRSLTPIIKAQPKVIPPTIRLRQLNLLGNPVLHSTFVERDDVPIEQANLLRLVALHEELVNLGRGITESEVCTTETLLMLDLNEGGRVLLSKRFRPIPLSVWPIVLERANRMQGYHPSNNIVYHLLRHGPALGKRDWGNDKCMTGATTLNGKKRKSNEL</sequence>
<evidence type="ECO:0000256" key="1">
    <source>
        <dbReference type="ARBA" id="ARBA00022614"/>
    </source>
</evidence>
<dbReference type="EMBL" id="JAGRRH010000075">
    <property type="protein sequence ID" value="KAG7337735.1"/>
    <property type="molecule type" value="Genomic_DNA"/>
</dbReference>
<dbReference type="Proteomes" id="UP000693970">
    <property type="component" value="Unassembled WGS sequence"/>
</dbReference>
<dbReference type="Pfam" id="PF23598">
    <property type="entry name" value="LRR_14"/>
    <property type="match status" value="1"/>
</dbReference>
<protein>
    <recommendedName>
        <fullName evidence="3">Disease resistance R13L4/SHOC-2-like LRR domain-containing protein</fullName>
    </recommendedName>
</protein>
<proteinExistence type="predicted"/>
<dbReference type="PANTHER" id="PTHR48051:SF54">
    <property type="entry name" value="LEUCINE-RICH REPEAT-CONTAINING PROTEIN"/>
    <property type="match status" value="1"/>
</dbReference>
<dbReference type="OrthoDB" id="1394818at2759"/>
<dbReference type="AlphaFoldDB" id="A0A9K3P8K2"/>
<dbReference type="InterPro" id="IPR050216">
    <property type="entry name" value="LRR_domain-containing"/>
</dbReference>
<feature type="domain" description="Disease resistance R13L4/SHOC-2-like LRR" evidence="3">
    <location>
        <begin position="69"/>
        <end position="223"/>
    </location>
</feature>
<accession>A0A9K3P8K2</accession>
<keyword evidence="6" id="KW-1185">Reference proteome</keyword>
<dbReference type="InterPro" id="IPR055414">
    <property type="entry name" value="LRR_R13L4/SHOC2-like"/>
</dbReference>
<reference evidence="4" key="1">
    <citation type="journal article" date="2021" name="Sci. Rep.">
        <title>Diploid genomic architecture of Nitzschia inconspicua, an elite biomass production diatom.</title>
        <authorList>
            <person name="Oliver A."/>
            <person name="Podell S."/>
            <person name="Pinowska A."/>
            <person name="Traller J.C."/>
            <person name="Smith S.R."/>
            <person name="McClure R."/>
            <person name="Beliaev A."/>
            <person name="Bohutskyi P."/>
            <person name="Hill E.A."/>
            <person name="Rabines A."/>
            <person name="Zheng H."/>
            <person name="Allen L.Z."/>
            <person name="Kuo A."/>
            <person name="Grigoriev I.V."/>
            <person name="Allen A.E."/>
            <person name="Hazlebeck D."/>
            <person name="Allen E.E."/>
        </authorList>
    </citation>
    <scope>NUCLEOTIDE SEQUENCE</scope>
    <source>
        <strain evidence="4">Hildebrandi</strain>
    </source>
</reference>
<gene>
    <name evidence="5" type="ORF">IV203_015459</name>
    <name evidence="4" type="ORF">IV203_020306</name>
</gene>
<dbReference type="PANTHER" id="PTHR48051">
    <property type="match status" value="1"/>
</dbReference>
<evidence type="ECO:0000256" key="2">
    <source>
        <dbReference type="ARBA" id="ARBA00022737"/>
    </source>
</evidence>